<dbReference type="InterPro" id="IPR008867">
    <property type="entry name" value="ThiG"/>
</dbReference>
<comment type="similarity">
    <text evidence="8">Belongs to the ThiG family.</text>
</comment>
<evidence type="ECO:0000313" key="11">
    <source>
        <dbReference type="Proteomes" id="UP000564644"/>
    </source>
</evidence>
<dbReference type="GO" id="GO:0005737">
    <property type="term" value="C:cytoplasm"/>
    <property type="evidence" value="ECO:0007669"/>
    <property type="project" value="UniProtKB-SubCell"/>
</dbReference>
<evidence type="ECO:0000313" key="10">
    <source>
        <dbReference type="EMBL" id="MBB6734258.1"/>
    </source>
</evidence>
<dbReference type="EMBL" id="JACJVO010000032">
    <property type="protein sequence ID" value="MBB6734258.1"/>
    <property type="molecule type" value="Genomic_DNA"/>
</dbReference>
<evidence type="ECO:0000259" key="9">
    <source>
        <dbReference type="Pfam" id="PF05690"/>
    </source>
</evidence>
<name>A0A7X0VZS1_9BACL</name>
<dbReference type="Pfam" id="PF05690">
    <property type="entry name" value="ThiG"/>
    <property type="match status" value="1"/>
</dbReference>
<accession>A0A7X0VZS1</accession>
<evidence type="ECO:0000256" key="3">
    <source>
        <dbReference type="ARBA" id="ARBA00011960"/>
    </source>
</evidence>
<evidence type="ECO:0000256" key="6">
    <source>
        <dbReference type="ARBA" id="ARBA00023270"/>
    </source>
</evidence>
<dbReference type="CDD" id="cd04728">
    <property type="entry name" value="ThiG"/>
    <property type="match status" value="1"/>
</dbReference>
<dbReference type="GO" id="GO:0009229">
    <property type="term" value="P:thiamine diphosphate biosynthetic process"/>
    <property type="evidence" value="ECO:0007669"/>
    <property type="project" value="UniProtKB-UniRule"/>
</dbReference>
<keyword evidence="4 8" id="KW-0808">Transferase</keyword>
<dbReference type="AlphaFoldDB" id="A0A7X0VZS1"/>
<dbReference type="SUPFAM" id="SSF110399">
    <property type="entry name" value="ThiG-like"/>
    <property type="match status" value="1"/>
</dbReference>
<evidence type="ECO:0000256" key="2">
    <source>
        <dbReference type="ARBA" id="ARBA00004948"/>
    </source>
</evidence>
<dbReference type="UniPathway" id="UPA00060"/>
<dbReference type="RefSeq" id="WP_185131897.1">
    <property type="nucleotide sequence ID" value="NZ_JACJVO010000032.1"/>
</dbReference>
<dbReference type="PANTHER" id="PTHR34266">
    <property type="entry name" value="THIAZOLE SYNTHASE"/>
    <property type="match status" value="1"/>
</dbReference>
<evidence type="ECO:0000256" key="5">
    <source>
        <dbReference type="ARBA" id="ARBA00022977"/>
    </source>
</evidence>
<comment type="caution">
    <text evidence="8">Lacks conserved residue(s) required for the propagation of feature annotation.</text>
</comment>
<keyword evidence="11" id="KW-1185">Reference proteome</keyword>
<keyword evidence="6 8" id="KW-0704">Schiff base</keyword>
<comment type="subunit">
    <text evidence="8">Homotetramer. Forms heterodimers with either ThiH or ThiS.</text>
</comment>
<evidence type="ECO:0000256" key="8">
    <source>
        <dbReference type="HAMAP-Rule" id="MF_00443"/>
    </source>
</evidence>
<dbReference type="Proteomes" id="UP000564644">
    <property type="component" value="Unassembled WGS sequence"/>
</dbReference>
<dbReference type="GO" id="GO:1990107">
    <property type="term" value="F:thiazole synthase activity"/>
    <property type="evidence" value="ECO:0007669"/>
    <property type="project" value="UniProtKB-EC"/>
</dbReference>
<feature type="binding site" evidence="8">
    <location>
        <begin position="187"/>
        <end position="188"/>
    </location>
    <ligand>
        <name>1-deoxy-D-xylulose 5-phosphate</name>
        <dbReference type="ChEBI" id="CHEBI:57792"/>
    </ligand>
</feature>
<reference evidence="10 11" key="1">
    <citation type="submission" date="2020-08" db="EMBL/GenBank/DDBJ databases">
        <title>Cohnella phylogeny.</title>
        <authorList>
            <person name="Dunlap C."/>
        </authorList>
    </citation>
    <scope>NUCLEOTIDE SEQUENCE [LARGE SCALE GENOMIC DNA]</scope>
    <source>
        <strain evidence="10 11">CBP 2801</strain>
    </source>
</reference>
<proteinExistence type="inferred from homology"/>
<feature type="binding site" evidence="8">
    <location>
        <position position="161"/>
    </location>
    <ligand>
        <name>1-deoxy-D-xylulose 5-phosphate</name>
        <dbReference type="ChEBI" id="CHEBI:57792"/>
    </ligand>
</feature>
<dbReference type="InterPro" id="IPR013785">
    <property type="entry name" value="Aldolase_TIM"/>
</dbReference>
<evidence type="ECO:0000256" key="4">
    <source>
        <dbReference type="ARBA" id="ARBA00022679"/>
    </source>
</evidence>
<sequence length="259" mass="27584">MKTDVLRIGGRELQSRFFLGTGLFPNPYVQQEAIRASGAEVLTFAIRRINLEAPEDDSILQYLEPGAFHFLPNTSGARTADEAVRIARLARASNLSDWVKVEISANERTLLPDPVETLRATEILVKEGFTVLPYTSDDPILCKRLEEAGAAAVMPGAAPIGTGLGLLNPYNLGLIVEEANVPVIVDAGLGSAADALQAMELGAAGVLMNNPVAKAKDPARMAQAMRLAIEAGRLSYLAGRVPKKRYASASSAPEGHLLP</sequence>
<dbReference type="HAMAP" id="MF_00443">
    <property type="entry name" value="ThiG"/>
    <property type="match status" value="1"/>
</dbReference>
<comment type="catalytic activity">
    <reaction evidence="7 8">
        <text>[ThiS sulfur-carrier protein]-C-terminal-Gly-aminoethanethioate + 2-iminoacetate + 1-deoxy-D-xylulose 5-phosphate = [ThiS sulfur-carrier protein]-C-terminal Gly-Gly + 2-[(2R,5Z)-2-carboxy-4-methylthiazol-5(2H)-ylidene]ethyl phosphate + 2 H2O + H(+)</text>
        <dbReference type="Rhea" id="RHEA:26297"/>
        <dbReference type="Rhea" id="RHEA-COMP:12909"/>
        <dbReference type="Rhea" id="RHEA-COMP:19908"/>
        <dbReference type="ChEBI" id="CHEBI:15377"/>
        <dbReference type="ChEBI" id="CHEBI:15378"/>
        <dbReference type="ChEBI" id="CHEBI:57792"/>
        <dbReference type="ChEBI" id="CHEBI:62899"/>
        <dbReference type="ChEBI" id="CHEBI:77846"/>
        <dbReference type="ChEBI" id="CHEBI:90778"/>
        <dbReference type="ChEBI" id="CHEBI:232372"/>
        <dbReference type="EC" id="2.8.1.10"/>
    </reaction>
</comment>
<evidence type="ECO:0000256" key="7">
    <source>
        <dbReference type="ARBA" id="ARBA00049897"/>
    </source>
</evidence>
<comment type="function">
    <text evidence="1 8">Catalyzes the rearrangement of 1-deoxy-D-xylulose 5-phosphate (DXP) to produce the thiazole phosphate moiety of thiamine. Sulfur is provided by the thiocarboxylate moiety of the carrier protein ThiS. In vitro, sulfur can be provided by H(2)S.</text>
</comment>
<dbReference type="InterPro" id="IPR033983">
    <property type="entry name" value="Thiazole_synthase_ThiG"/>
</dbReference>
<dbReference type="EC" id="2.8.1.10" evidence="3 8"/>
<feature type="active site" description="Schiff-base intermediate with DXP" evidence="8">
    <location>
        <position position="100"/>
    </location>
</feature>
<gene>
    <name evidence="8" type="primary">thiG</name>
    <name evidence="10" type="ORF">H7C18_25375</name>
</gene>
<dbReference type="PANTHER" id="PTHR34266:SF2">
    <property type="entry name" value="THIAZOLE SYNTHASE"/>
    <property type="match status" value="1"/>
</dbReference>
<keyword evidence="5 8" id="KW-0784">Thiamine biosynthesis</keyword>
<comment type="pathway">
    <text evidence="2 8">Cofactor biosynthesis; thiamine diphosphate biosynthesis.</text>
</comment>
<feature type="domain" description="Thiazole synthase ThiG" evidence="9">
    <location>
        <begin position="8"/>
        <end position="251"/>
    </location>
</feature>
<evidence type="ECO:0000256" key="1">
    <source>
        <dbReference type="ARBA" id="ARBA00002834"/>
    </source>
</evidence>
<protein>
    <recommendedName>
        <fullName evidence="3 8">Thiazole synthase</fullName>
        <ecNumber evidence="3 8">2.8.1.10</ecNumber>
    </recommendedName>
</protein>
<dbReference type="Gene3D" id="3.20.20.70">
    <property type="entry name" value="Aldolase class I"/>
    <property type="match status" value="1"/>
</dbReference>
<comment type="subcellular location">
    <subcellularLocation>
        <location evidence="8">Cytoplasm</location>
    </subcellularLocation>
</comment>
<organism evidence="10 11">
    <name type="scientific">Cohnella zeiphila</name>
    <dbReference type="NCBI Taxonomy" id="2761120"/>
    <lineage>
        <taxon>Bacteria</taxon>
        <taxon>Bacillati</taxon>
        <taxon>Bacillota</taxon>
        <taxon>Bacilli</taxon>
        <taxon>Bacillales</taxon>
        <taxon>Paenibacillaceae</taxon>
        <taxon>Cohnella</taxon>
    </lineage>
</organism>
<comment type="caution">
    <text evidence="10">The sequence shown here is derived from an EMBL/GenBank/DDBJ whole genome shotgun (WGS) entry which is preliminary data.</text>
</comment>
<keyword evidence="8" id="KW-0963">Cytoplasm</keyword>